<feature type="transmembrane region" description="Helical" evidence="5">
    <location>
        <begin position="41"/>
        <end position="62"/>
    </location>
</feature>
<dbReference type="AlphaFoldDB" id="A0A8F6TWE2"/>
<keyword evidence="2 5" id="KW-0812">Transmembrane</keyword>
<evidence type="ECO:0000256" key="4">
    <source>
        <dbReference type="ARBA" id="ARBA00023136"/>
    </source>
</evidence>
<dbReference type="HAMAP" id="MF_00189">
    <property type="entry name" value="YciB"/>
    <property type="match status" value="1"/>
</dbReference>
<dbReference type="EMBL" id="CP079194">
    <property type="protein sequence ID" value="QXT39149.1"/>
    <property type="molecule type" value="Genomic_DNA"/>
</dbReference>
<protein>
    <recommendedName>
        <fullName evidence="5">Inner membrane-spanning protein YciB</fullName>
    </recommendedName>
</protein>
<accession>A0A8F6TWE2</accession>
<keyword evidence="1 5" id="KW-1003">Cell membrane</keyword>
<keyword evidence="7" id="KW-1185">Reference proteome</keyword>
<evidence type="ECO:0000256" key="2">
    <source>
        <dbReference type="ARBA" id="ARBA00022692"/>
    </source>
</evidence>
<reference evidence="6 7" key="1">
    <citation type="submission" date="2021-07" db="EMBL/GenBank/DDBJ databases">
        <title>A novel Jannaschia species isolated from marine dinoflagellate Ceratoperidinium margalefii.</title>
        <authorList>
            <person name="Jiang Y."/>
            <person name="Li Z."/>
        </authorList>
    </citation>
    <scope>NUCLEOTIDE SEQUENCE [LARGE SCALE GENOMIC DNA]</scope>
    <source>
        <strain evidence="6 7">J12C1-MA-4</strain>
    </source>
</reference>
<evidence type="ECO:0000313" key="6">
    <source>
        <dbReference type="EMBL" id="QXT39149.1"/>
    </source>
</evidence>
<evidence type="ECO:0000256" key="3">
    <source>
        <dbReference type="ARBA" id="ARBA00022989"/>
    </source>
</evidence>
<organism evidence="6 7">
    <name type="scientific">Gymnodinialimonas ceratoperidinii</name>
    <dbReference type="NCBI Taxonomy" id="2856823"/>
    <lineage>
        <taxon>Bacteria</taxon>
        <taxon>Pseudomonadati</taxon>
        <taxon>Pseudomonadota</taxon>
        <taxon>Alphaproteobacteria</taxon>
        <taxon>Rhodobacterales</taxon>
        <taxon>Paracoccaceae</taxon>
        <taxon>Gymnodinialimonas</taxon>
    </lineage>
</organism>
<dbReference type="PANTHER" id="PTHR36917:SF1">
    <property type="entry name" value="INNER MEMBRANE-SPANNING PROTEIN YCIB"/>
    <property type="match status" value="1"/>
</dbReference>
<dbReference type="RefSeq" id="WP_219001521.1">
    <property type="nucleotide sequence ID" value="NZ_CP079194.1"/>
</dbReference>
<keyword evidence="5" id="KW-0997">Cell inner membrane</keyword>
<feature type="transmembrane region" description="Helical" evidence="5">
    <location>
        <begin position="74"/>
        <end position="90"/>
    </location>
</feature>
<dbReference type="Pfam" id="PF04279">
    <property type="entry name" value="IspA"/>
    <property type="match status" value="1"/>
</dbReference>
<comment type="subcellular location">
    <subcellularLocation>
        <location evidence="5">Cell inner membrane</location>
        <topology evidence="5">Multi-pass membrane protein</topology>
    </subcellularLocation>
</comment>
<feature type="transmembrane region" description="Helical" evidence="5">
    <location>
        <begin position="102"/>
        <end position="123"/>
    </location>
</feature>
<feature type="transmembrane region" description="Helical" evidence="5">
    <location>
        <begin position="173"/>
        <end position="190"/>
    </location>
</feature>
<proteinExistence type="inferred from homology"/>
<comment type="function">
    <text evidence="5">Plays a role in cell envelope biogenesis, maintenance of cell envelope integrity and membrane homeostasis.</text>
</comment>
<sequence length="213" mass="24030">MSERETSNWLKQSLEFGPVLAFFVAFFLLKDESYPLFGQAVQPFTFITFWFVILMVVCMGALRILTGKLSRMQVMTLVLVVVMGGLTVWLDDDRFLKLKPTLLYAAFAAILAFGLWQGRSYLAALLGEILPMEQAGWMLLTRRFVWFFAALAVANAIIAVTLPSGVWVTVKTFGLPLAMLVFMALQYRLIETYGLMDDADRASPDESDRKRGD</sequence>
<dbReference type="InterPro" id="IPR006008">
    <property type="entry name" value="YciB"/>
</dbReference>
<dbReference type="KEGG" id="gce:KYE46_14640"/>
<evidence type="ECO:0000256" key="5">
    <source>
        <dbReference type="HAMAP-Rule" id="MF_00189"/>
    </source>
</evidence>
<evidence type="ECO:0000313" key="7">
    <source>
        <dbReference type="Proteomes" id="UP000825009"/>
    </source>
</evidence>
<feature type="transmembrane region" description="Helical" evidence="5">
    <location>
        <begin position="144"/>
        <end position="167"/>
    </location>
</feature>
<gene>
    <name evidence="5" type="primary">yciB</name>
    <name evidence="6" type="ORF">KYE46_14640</name>
</gene>
<dbReference type="PANTHER" id="PTHR36917">
    <property type="entry name" value="INTRACELLULAR SEPTATION PROTEIN A-RELATED"/>
    <property type="match status" value="1"/>
</dbReference>
<dbReference type="Proteomes" id="UP000825009">
    <property type="component" value="Chromosome"/>
</dbReference>
<name>A0A8F6TWE2_9RHOB</name>
<keyword evidence="3 5" id="KW-1133">Transmembrane helix</keyword>
<feature type="transmembrane region" description="Helical" evidence="5">
    <location>
        <begin position="12"/>
        <end position="29"/>
    </location>
</feature>
<evidence type="ECO:0000256" key="1">
    <source>
        <dbReference type="ARBA" id="ARBA00022475"/>
    </source>
</evidence>
<keyword evidence="4 5" id="KW-0472">Membrane</keyword>
<comment type="similarity">
    <text evidence="5">Belongs to the YciB family.</text>
</comment>
<dbReference type="GO" id="GO:0005886">
    <property type="term" value="C:plasma membrane"/>
    <property type="evidence" value="ECO:0007669"/>
    <property type="project" value="UniProtKB-SubCell"/>
</dbReference>